<name>A0A6A4P692_LUPAL</name>
<dbReference type="SUPFAM" id="SSF51197">
    <property type="entry name" value="Clavaminate synthase-like"/>
    <property type="match status" value="1"/>
</dbReference>
<dbReference type="EMBL" id="WOCE01000017">
    <property type="protein sequence ID" value="KAE9595924.1"/>
    <property type="molecule type" value="Genomic_DNA"/>
</dbReference>
<evidence type="ECO:0000313" key="2">
    <source>
        <dbReference type="Proteomes" id="UP000447434"/>
    </source>
</evidence>
<dbReference type="InterPro" id="IPR027443">
    <property type="entry name" value="IPNS-like_sf"/>
</dbReference>
<dbReference type="Gene3D" id="2.60.120.330">
    <property type="entry name" value="B-lactam Antibiotic, Isopenicillin N Synthase, Chain"/>
    <property type="match status" value="1"/>
</dbReference>
<proteinExistence type="predicted"/>
<protein>
    <submittedName>
        <fullName evidence="1">Putative flavonol synthase</fullName>
    </submittedName>
</protein>
<keyword evidence="2" id="KW-1185">Reference proteome</keyword>
<reference evidence="2" key="1">
    <citation type="journal article" date="2020" name="Nat. Commun.">
        <title>Genome sequence of the cluster root forming white lupin.</title>
        <authorList>
            <person name="Hufnagel B."/>
            <person name="Marques A."/>
            <person name="Soriano A."/>
            <person name="Marques L."/>
            <person name="Divol F."/>
            <person name="Doumas P."/>
            <person name="Sallet E."/>
            <person name="Mancinotti D."/>
            <person name="Carrere S."/>
            <person name="Marande W."/>
            <person name="Arribat S."/>
            <person name="Keller J."/>
            <person name="Huneau C."/>
            <person name="Blein T."/>
            <person name="Aime D."/>
            <person name="Laguerre M."/>
            <person name="Taylor J."/>
            <person name="Schubert V."/>
            <person name="Nelson M."/>
            <person name="Geu-Flores F."/>
            <person name="Crespi M."/>
            <person name="Gallardo-Guerrero K."/>
            <person name="Delaux P.-M."/>
            <person name="Salse J."/>
            <person name="Berges H."/>
            <person name="Guyot R."/>
            <person name="Gouzy J."/>
            <person name="Peret B."/>
        </authorList>
    </citation>
    <scope>NUCLEOTIDE SEQUENCE [LARGE SCALE GENOMIC DNA]</scope>
    <source>
        <strain evidence="2">cv. Amiga</strain>
    </source>
</reference>
<evidence type="ECO:0000313" key="1">
    <source>
        <dbReference type="EMBL" id="KAE9595924.1"/>
    </source>
</evidence>
<dbReference type="AlphaFoldDB" id="A0A6A4P692"/>
<dbReference type="Proteomes" id="UP000447434">
    <property type="component" value="Chromosome 17"/>
</dbReference>
<dbReference type="OrthoDB" id="288590at2759"/>
<comment type="caution">
    <text evidence="1">The sequence shown here is derived from an EMBL/GenBank/DDBJ whole genome shotgun (WGS) entry which is preliminary data.</text>
</comment>
<accession>A0A6A4P692</accession>
<gene>
    <name evidence="1" type="ORF">Lalb_Chr17g0343891</name>
</gene>
<organism evidence="1 2">
    <name type="scientific">Lupinus albus</name>
    <name type="common">White lupine</name>
    <name type="synonym">Lupinus termis</name>
    <dbReference type="NCBI Taxonomy" id="3870"/>
    <lineage>
        <taxon>Eukaryota</taxon>
        <taxon>Viridiplantae</taxon>
        <taxon>Streptophyta</taxon>
        <taxon>Embryophyta</taxon>
        <taxon>Tracheophyta</taxon>
        <taxon>Spermatophyta</taxon>
        <taxon>Magnoliopsida</taxon>
        <taxon>eudicotyledons</taxon>
        <taxon>Gunneridae</taxon>
        <taxon>Pentapetalae</taxon>
        <taxon>rosids</taxon>
        <taxon>fabids</taxon>
        <taxon>Fabales</taxon>
        <taxon>Fabaceae</taxon>
        <taxon>Papilionoideae</taxon>
        <taxon>50 kb inversion clade</taxon>
        <taxon>genistoids sensu lato</taxon>
        <taxon>core genistoids</taxon>
        <taxon>Genisteae</taxon>
        <taxon>Lupinus</taxon>
    </lineage>
</organism>
<sequence length="50" mass="5894">MRMSWAVFVVPPHDTVIGPLPMLLNHQNPSKFSTKTFAEYRHRKFNKLPQ</sequence>